<protein>
    <submittedName>
        <fullName evidence="2">Uncharacterized protein</fullName>
    </submittedName>
</protein>
<evidence type="ECO:0000313" key="3">
    <source>
        <dbReference type="EMBL" id="WNX27760.1"/>
    </source>
</evidence>
<keyword evidence="5" id="KW-1185">Reference proteome</keyword>
<keyword evidence="1" id="KW-1133">Transmembrane helix</keyword>
<keyword evidence="1" id="KW-0472">Membrane</keyword>
<proteinExistence type="predicted"/>
<organism evidence="2 4">
    <name type="scientific">Lacticaseibacillus casei</name>
    <name type="common">Lactobacillus casei</name>
    <dbReference type="NCBI Taxonomy" id="1582"/>
    <lineage>
        <taxon>Bacteria</taxon>
        <taxon>Bacillati</taxon>
        <taxon>Bacillota</taxon>
        <taxon>Bacilli</taxon>
        <taxon>Lactobacillales</taxon>
        <taxon>Lactobacillaceae</taxon>
        <taxon>Lacticaseibacillus</taxon>
    </lineage>
</organism>
<reference evidence="2 4" key="1">
    <citation type="journal article" date="2017" name="Front. Immunol.">
        <title>Complete Genome Sequence of Lactobacillus casei LC5, a Potential Probiotics for Atopic Dermatitis.</title>
        <authorList>
            <person name="Kang J."/>
            <person name="Chung W.H."/>
            <person name="Lim T.J."/>
            <person name="Whon T.W."/>
            <person name="Lim S."/>
            <person name="Nam Y.D."/>
        </authorList>
    </citation>
    <scope>NUCLEOTIDE SEQUENCE [LARGE SCALE GENOMIC DNA]</scope>
    <source>
        <strain evidence="2 4">LC5</strain>
    </source>
</reference>
<evidence type="ECO:0000313" key="2">
    <source>
        <dbReference type="EMBL" id="ARY90410.1"/>
    </source>
</evidence>
<dbReference type="AlphaFoldDB" id="A0AAN1C601"/>
<sequence>MLNKKAVKKYMYFSILGIGIWLIKSEPYDMTKIALAINMGYILFFAGSLLSVPSFFLISSFLLIYGNSSFENHFNRRIVQNSIRLFEVTIIIVACLVFVILGSLNNSVWLIPLAFLCINVILVGTSKQQK</sequence>
<name>A0AAN1C601_LACCA</name>
<feature type="transmembrane region" description="Helical" evidence="1">
    <location>
        <begin position="108"/>
        <end position="125"/>
    </location>
</feature>
<keyword evidence="1" id="KW-0812">Transmembrane</keyword>
<feature type="transmembrane region" description="Helical" evidence="1">
    <location>
        <begin position="85"/>
        <end position="102"/>
    </location>
</feature>
<dbReference type="Proteomes" id="UP001303564">
    <property type="component" value="Chromosome"/>
</dbReference>
<evidence type="ECO:0000313" key="5">
    <source>
        <dbReference type="Proteomes" id="UP001303564"/>
    </source>
</evidence>
<evidence type="ECO:0000313" key="4">
    <source>
        <dbReference type="Proteomes" id="UP000195609"/>
    </source>
</evidence>
<dbReference type="RefSeq" id="WP_087911365.1">
    <property type="nucleotide sequence ID" value="NZ_CP017065.1"/>
</dbReference>
<dbReference type="Proteomes" id="UP000195609">
    <property type="component" value="Chromosome"/>
</dbReference>
<reference evidence="3 5" key="2">
    <citation type="submission" date="2023-09" db="EMBL/GenBank/DDBJ databases">
        <title>Genomic characteristic of L. casei group strains isolated from clinical sources.</title>
        <authorList>
            <person name="Jarocki P."/>
        </authorList>
    </citation>
    <scope>NUCLEOTIDE SEQUENCE [LARGE SCALE GENOMIC DNA]</scope>
    <source>
        <strain evidence="3 5">LMG 24099</strain>
    </source>
</reference>
<gene>
    <name evidence="2" type="ORF">BGL52_00995</name>
    <name evidence="3" type="ORF">RWA16_01005</name>
</gene>
<accession>A0AAN1C601</accession>
<dbReference type="EMBL" id="CP017065">
    <property type="protein sequence ID" value="ARY90410.1"/>
    <property type="molecule type" value="Genomic_DNA"/>
</dbReference>
<dbReference type="EMBL" id="CP136128">
    <property type="protein sequence ID" value="WNX27760.1"/>
    <property type="molecule type" value="Genomic_DNA"/>
</dbReference>
<evidence type="ECO:0000256" key="1">
    <source>
        <dbReference type="SAM" id="Phobius"/>
    </source>
</evidence>
<feature type="transmembrane region" description="Helical" evidence="1">
    <location>
        <begin position="41"/>
        <end position="65"/>
    </location>
</feature>